<gene>
    <name evidence="2" type="ORF">A2866_06775</name>
</gene>
<proteinExistence type="predicted"/>
<evidence type="ECO:0000313" key="3">
    <source>
        <dbReference type="Proteomes" id="UP000177026"/>
    </source>
</evidence>
<dbReference type="InterPro" id="IPR041633">
    <property type="entry name" value="Polbeta"/>
</dbReference>
<accession>A0A1F7GTN6</accession>
<dbReference type="EMBL" id="MFZI01000005">
    <property type="protein sequence ID" value="OGK22155.1"/>
    <property type="molecule type" value="Genomic_DNA"/>
</dbReference>
<comment type="caution">
    <text evidence="2">The sequence shown here is derived from an EMBL/GenBank/DDBJ whole genome shotgun (WGS) entry which is preliminary data.</text>
</comment>
<dbReference type="CDD" id="cd05403">
    <property type="entry name" value="NT_KNTase_like"/>
    <property type="match status" value="1"/>
</dbReference>
<dbReference type="SUPFAM" id="SSF81301">
    <property type="entry name" value="Nucleotidyltransferase"/>
    <property type="match status" value="1"/>
</dbReference>
<evidence type="ECO:0000313" key="2">
    <source>
        <dbReference type="EMBL" id="OGK22155.1"/>
    </source>
</evidence>
<dbReference type="AlphaFoldDB" id="A0A1F7GTN6"/>
<dbReference type="Gene3D" id="3.30.460.10">
    <property type="entry name" value="Beta Polymerase, domain 2"/>
    <property type="match status" value="1"/>
</dbReference>
<dbReference type="Pfam" id="PF18765">
    <property type="entry name" value="Polbeta"/>
    <property type="match status" value="1"/>
</dbReference>
<feature type="domain" description="Polymerase beta nucleotidyltransferase" evidence="1">
    <location>
        <begin position="11"/>
        <end position="95"/>
    </location>
</feature>
<reference evidence="2 3" key="1">
    <citation type="journal article" date="2016" name="Nat. Commun.">
        <title>Thousands of microbial genomes shed light on interconnected biogeochemical processes in an aquifer system.</title>
        <authorList>
            <person name="Anantharaman K."/>
            <person name="Brown C.T."/>
            <person name="Hug L.A."/>
            <person name="Sharon I."/>
            <person name="Castelle C.J."/>
            <person name="Probst A.J."/>
            <person name="Thomas B.C."/>
            <person name="Singh A."/>
            <person name="Wilkins M.J."/>
            <person name="Karaoz U."/>
            <person name="Brodie E.L."/>
            <person name="Williams K.H."/>
            <person name="Hubbard S.S."/>
            <person name="Banfield J.F."/>
        </authorList>
    </citation>
    <scope>NUCLEOTIDE SEQUENCE [LARGE SCALE GENOMIC DNA]</scope>
</reference>
<sequence>MLDQKTTREIKKIVFHYLDPKRDKIFIFGSRAIGEHRKFSDIDLGIESKRKIPALIIEDLKEALEESDIPFTIDVVNFTEVSSRFRSVAKQKIIYLN</sequence>
<protein>
    <recommendedName>
        <fullName evidence="1">Polymerase beta nucleotidyltransferase domain-containing protein</fullName>
    </recommendedName>
</protein>
<dbReference type="InterPro" id="IPR043519">
    <property type="entry name" value="NT_sf"/>
</dbReference>
<dbReference type="Proteomes" id="UP000177026">
    <property type="component" value="Unassembled WGS sequence"/>
</dbReference>
<name>A0A1F7GTN6_9BACT</name>
<organism evidence="2 3">
    <name type="scientific">Candidatus Roizmanbacteria bacterium RIFCSPHIGHO2_01_FULL_39_8</name>
    <dbReference type="NCBI Taxonomy" id="1802033"/>
    <lineage>
        <taxon>Bacteria</taxon>
        <taxon>Candidatus Roizmaniibacteriota</taxon>
    </lineage>
</organism>
<evidence type="ECO:0000259" key="1">
    <source>
        <dbReference type="Pfam" id="PF18765"/>
    </source>
</evidence>